<organism evidence="4 5">
    <name type="scientific">Paenibacillus chitinolyticus</name>
    <dbReference type="NCBI Taxonomy" id="79263"/>
    <lineage>
        <taxon>Bacteria</taxon>
        <taxon>Bacillati</taxon>
        <taxon>Bacillota</taxon>
        <taxon>Bacilli</taxon>
        <taxon>Bacillales</taxon>
        <taxon>Paenibacillaceae</taxon>
        <taxon>Paenibacillus</taxon>
    </lineage>
</organism>
<evidence type="ECO:0000313" key="5">
    <source>
        <dbReference type="Proteomes" id="UP001527202"/>
    </source>
</evidence>
<dbReference type="Proteomes" id="UP001527202">
    <property type="component" value="Unassembled WGS sequence"/>
</dbReference>
<comment type="caution">
    <text evidence="4">The sequence shown here is derived from an EMBL/GenBank/DDBJ whole genome shotgun (WGS) entry which is preliminary data.</text>
</comment>
<dbReference type="EMBL" id="JAMDMJ010000008">
    <property type="protein sequence ID" value="MCY9595561.1"/>
    <property type="molecule type" value="Genomic_DNA"/>
</dbReference>
<protein>
    <submittedName>
        <fullName evidence="4">Nodulation protein NodU</fullName>
    </submittedName>
</protein>
<dbReference type="InterPro" id="IPR051338">
    <property type="entry name" value="NodU/CmcH_Carbamoyltrnsfr"/>
</dbReference>
<dbReference type="Gene3D" id="3.30.420.40">
    <property type="match status" value="1"/>
</dbReference>
<dbReference type="InterPro" id="IPR031730">
    <property type="entry name" value="Carbam_trans_C"/>
</dbReference>
<dbReference type="CDD" id="cd24033">
    <property type="entry name" value="ASKHA_NBD_NodU_CmcH-like_N"/>
    <property type="match status" value="1"/>
</dbReference>
<dbReference type="InterPro" id="IPR038152">
    <property type="entry name" value="Carbam_trans_C_sf"/>
</dbReference>
<evidence type="ECO:0000259" key="2">
    <source>
        <dbReference type="Pfam" id="PF02543"/>
    </source>
</evidence>
<dbReference type="InterPro" id="IPR003696">
    <property type="entry name" value="Carbtransf_dom"/>
</dbReference>
<dbReference type="PANTHER" id="PTHR34847">
    <property type="entry name" value="NODULATION PROTEIN U"/>
    <property type="match status" value="1"/>
</dbReference>
<dbReference type="PANTHER" id="PTHR34847:SF1">
    <property type="entry name" value="NODULATION PROTEIN U"/>
    <property type="match status" value="1"/>
</dbReference>
<accession>A0ABT4FAP0</accession>
<evidence type="ECO:0000256" key="1">
    <source>
        <dbReference type="ARBA" id="ARBA00006129"/>
    </source>
</evidence>
<feature type="domain" description="Carbamoyltransferase C-terminal" evidence="3">
    <location>
        <begin position="404"/>
        <end position="563"/>
    </location>
</feature>
<dbReference type="Pfam" id="PF02543">
    <property type="entry name" value="Carbam_trans_N"/>
    <property type="match status" value="1"/>
</dbReference>
<dbReference type="Pfam" id="PF16861">
    <property type="entry name" value="Carbam_trans_C"/>
    <property type="match status" value="1"/>
</dbReference>
<name>A0ABT4FAP0_9BACL</name>
<gene>
    <name evidence="4" type="ORF">M5X16_07245</name>
</gene>
<reference evidence="4 5" key="1">
    <citation type="submission" date="2022-05" db="EMBL/GenBank/DDBJ databases">
        <title>Genome Sequencing of Bee-Associated Microbes.</title>
        <authorList>
            <person name="Dunlap C."/>
        </authorList>
    </citation>
    <scope>NUCLEOTIDE SEQUENCE [LARGE SCALE GENOMIC DNA]</scope>
    <source>
        <strain evidence="4 5">NRRL B-23120</strain>
    </source>
</reference>
<evidence type="ECO:0000259" key="3">
    <source>
        <dbReference type="Pfam" id="PF16861"/>
    </source>
</evidence>
<dbReference type="Gene3D" id="3.90.870.20">
    <property type="entry name" value="Carbamoyltransferase, C-terminal domain"/>
    <property type="match status" value="1"/>
</dbReference>
<dbReference type="RefSeq" id="WP_241688804.1">
    <property type="nucleotide sequence ID" value="NZ_CP026520.1"/>
</dbReference>
<sequence length="658" mass="73912">MWRGESMQDGYYLSTYFHIGPLDYLTGTCIRHDPNMALFRKEGGDIRLIRYWELERFTGHKQHRQSFYSREHATGVVNELLGPLGLSLEDMTEVWGTPGLATCSDYHSLDDFPDLSYHSISHLFSAVMADSRLFYEGNVLGLAVDGIPDDVVDREAGSKPFFAGCLVRRGKLELFPVQSPGPLWDWSSTYYNLREGTLMALAYASECAVNPVPLELPPAYDRNFNIWEHDYLRPLIEAADKLCERDARENPACTGFDPRFTERENKISAVMKQVQEASIALMERNVEAILDTYGVKPEETYLALAGGYALNCPTNSHLMRKYGFKGMIAPPCVNDSGLSLGMGLYAFYRKMSPARIRFRLGHAYHGAAGGPLEEVLRSGTFAGCIGSVTPLEENRAAEDLCHAPVVWFDGPAEMGPRALGARSLLGDPRSPAAKDALNAVKQREWWRPVAPVILAGEVGEWFEEGCPSPYMLHTFRVKAEKRELIPAVLHLDGTARVQTVEDAPSTRNLYRLLRAFKEATGVPVLCNTSLNDKGEPIIQDIGEALHFALVKGIEVAYINGVRVQLVNHGSYRARAGAASFPRRIEFSRVSPEEREAAMLRHNPHRIPLEILKFYMERIERGGIERYDLTDPKQARRLIREVQLHRSRPGEREARDPEA</sequence>
<comment type="similarity">
    <text evidence="1">Belongs to the NodU/CmcH family.</text>
</comment>
<keyword evidence="5" id="KW-1185">Reference proteome</keyword>
<dbReference type="GeneID" id="95374462"/>
<feature type="domain" description="Carbamoyltransferase" evidence="2">
    <location>
        <begin position="290"/>
        <end position="341"/>
    </location>
</feature>
<evidence type="ECO:0000313" key="4">
    <source>
        <dbReference type="EMBL" id="MCY9595561.1"/>
    </source>
</evidence>
<proteinExistence type="inferred from homology"/>